<protein>
    <submittedName>
        <fullName evidence="1">Phosphodiesterase</fullName>
    </submittedName>
</protein>
<gene>
    <name evidence="1" type="ORF">G7070_14270</name>
</gene>
<organism evidence="1 2">
    <name type="scientific">Propioniciclava coleopterorum</name>
    <dbReference type="NCBI Taxonomy" id="2714937"/>
    <lineage>
        <taxon>Bacteria</taxon>
        <taxon>Bacillati</taxon>
        <taxon>Actinomycetota</taxon>
        <taxon>Actinomycetes</taxon>
        <taxon>Propionibacteriales</taxon>
        <taxon>Propionibacteriaceae</taxon>
        <taxon>Propioniciclava</taxon>
    </lineage>
</organism>
<evidence type="ECO:0000313" key="1">
    <source>
        <dbReference type="EMBL" id="QIK73211.1"/>
    </source>
</evidence>
<dbReference type="InterPro" id="IPR017850">
    <property type="entry name" value="Alkaline_phosphatase_core_sf"/>
</dbReference>
<dbReference type="KEGG" id="prv:G7070_14270"/>
<dbReference type="EMBL" id="CP049865">
    <property type="protein sequence ID" value="QIK73211.1"/>
    <property type="molecule type" value="Genomic_DNA"/>
</dbReference>
<dbReference type="Gene3D" id="3.40.720.10">
    <property type="entry name" value="Alkaline Phosphatase, subunit A"/>
    <property type="match status" value="1"/>
</dbReference>
<dbReference type="GO" id="GO:0016787">
    <property type="term" value="F:hydrolase activity"/>
    <property type="evidence" value="ECO:0007669"/>
    <property type="project" value="UniProtKB-ARBA"/>
</dbReference>
<name>A0A6G7Y9A0_9ACTN</name>
<dbReference type="AlphaFoldDB" id="A0A6G7Y9A0"/>
<keyword evidence="2" id="KW-1185">Reference proteome</keyword>
<sequence>MSGSPARQHVLVVAWDGVRDDERRAAATPHLDALAARGFLSTVRVDARNPTISGPVWSTVATGVYSDAHGVRDNDFRGHRYREHPDFITRLLAARPETTAFAAGQWPPLFTATDGGPLFPRSAYRPAPGVLIEDGPTLLALDEATTGRCAAELLTRDHALVFAYLVLPDMVGHDQGVTPLYRAAIETCDDQLGVLLAAIAARPGRAQEEWTVIVLTDHGHRDEGHHGGDSDEERLAWIAASGPGITAASGRGVDHADVAAHVLAVLGVDVPAGAMLGVPFGTRPAP</sequence>
<accession>A0A6G7Y9A0</accession>
<dbReference type="PANTHER" id="PTHR10151">
    <property type="entry name" value="ECTONUCLEOTIDE PYROPHOSPHATASE/PHOSPHODIESTERASE"/>
    <property type="match status" value="1"/>
</dbReference>
<dbReference type="Proteomes" id="UP000501058">
    <property type="component" value="Chromosome"/>
</dbReference>
<dbReference type="RefSeq" id="WP_166234282.1">
    <property type="nucleotide sequence ID" value="NZ_CP049865.1"/>
</dbReference>
<proteinExistence type="predicted"/>
<dbReference type="InterPro" id="IPR002591">
    <property type="entry name" value="Phosphodiest/P_Trfase"/>
</dbReference>
<reference evidence="1 2" key="1">
    <citation type="submission" date="2020-03" db="EMBL/GenBank/DDBJ databases">
        <title>Propioniciclava sp. nov., isolated from Hydrophilus acuminatus.</title>
        <authorList>
            <person name="Hyun D.-W."/>
            <person name="Bae J.-W."/>
        </authorList>
    </citation>
    <scope>NUCLEOTIDE SEQUENCE [LARGE SCALE GENOMIC DNA]</scope>
    <source>
        <strain evidence="1 2">HDW11</strain>
    </source>
</reference>
<dbReference type="Pfam" id="PF01663">
    <property type="entry name" value="Phosphodiest"/>
    <property type="match status" value="1"/>
</dbReference>
<dbReference type="SUPFAM" id="SSF53649">
    <property type="entry name" value="Alkaline phosphatase-like"/>
    <property type="match status" value="1"/>
</dbReference>
<dbReference type="PANTHER" id="PTHR10151:SF120">
    <property type="entry name" value="BIS(5'-ADENOSYL)-TRIPHOSPHATASE"/>
    <property type="match status" value="1"/>
</dbReference>
<evidence type="ECO:0000313" key="2">
    <source>
        <dbReference type="Proteomes" id="UP000501058"/>
    </source>
</evidence>